<evidence type="ECO:0000256" key="1">
    <source>
        <dbReference type="SAM" id="SignalP"/>
    </source>
</evidence>
<feature type="chain" id="PRO_5041261335" evidence="1">
    <location>
        <begin position="18"/>
        <end position="160"/>
    </location>
</feature>
<dbReference type="Proteomes" id="UP001172159">
    <property type="component" value="Unassembled WGS sequence"/>
</dbReference>
<reference evidence="2" key="1">
    <citation type="submission" date="2023-06" db="EMBL/GenBank/DDBJ databases">
        <title>Genome-scale phylogeny and comparative genomics of the fungal order Sordariales.</title>
        <authorList>
            <consortium name="Lawrence Berkeley National Laboratory"/>
            <person name="Hensen N."/>
            <person name="Bonometti L."/>
            <person name="Westerberg I."/>
            <person name="Brannstrom I.O."/>
            <person name="Guillou S."/>
            <person name="Cros-Aarteil S."/>
            <person name="Calhoun S."/>
            <person name="Haridas S."/>
            <person name="Kuo A."/>
            <person name="Mondo S."/>
            <person name="Pangilinan J."/>
            <person name="Riley R."/>
            <person name="Labutti K."/>
            <person name="Andreopoulos B."/>
            <person name="Lipzen A."/>
            <person name="Chen C."/>
            <person name="Yanf M."/>
            <person name="Daum C."/>
            <person name="Ng V."/>
            <person name="Clum A."/>
            <person name="Steindorff A."/>
            <person name="Ohm R."/>
            <person name="Martin F."/>
            <person name="Silar P."/>
            <person name="Natvig D."/>
            <person name="Lalanne C."/>
            <person name="Gautier V."/>
            <person name="Ament-Velasquez S.L."/>
            <person name="Kruys A."/>
            <person name="Hutchinson M.I."/>
            <person name="Powell A.J."/>
            <person name="Barry K."/>
            <person name="Miller A.N."/>
            <person name="Grigoriev I.V."/>
            <person name="Debuchy R."/>
            <person name="Gladieux P."/>
            <person name="Thoren M.H."/>
            <person name="Johannesson H."/>
        </authorList>
    </citation>
    <scope>NUCLEOTIDE SEQUENCE</scope>
    <source>
        <strain evidence="2">CBS 540.89</strain>
    </source>
</reference>
<organism evidence="2 3">
    <name type="scientific">Apiosordaria backusii</name>
    <dbReference type="NCBI Taxonomy" id="314023"/>
    <lineage>
        <taxon>Eukaryota</taxon>
        <taxon>Fungi</taxon>
        <taxon>Dikarya</taxon>
        <taxon>Ascomycota</taxon>
        <taxon>Pezizomycotina</taxon>
        <taxon>Sordariomycetes</taxon>
        <taxon>Sordariomycetidae</taxon>
        <taxon>Sordariales</taxon>
        <taxon>Lasiosphaeriaceae</taxon>
        <taxon>Apiosordaria</taxon>
    </lineage>
</organism>
<protein>
    <submittedName>
        <fullName evidence="2">Uncharacterized protein</fullName>
    </submittedName>
</protein>
<evidence type="ECO:0000313" key="3">
    <source>
        <dbReference type="Proteomes" id="UP001172159"/>
    </source>
</evidence>
<keyword evidence="1" id="KW-0732">Signal</keyword>
<comment type="caution">
    <text evidence="2">The sequence shown here is derived from an EMBL/GenBank/DDBJ whole genome shotgun (WGS) entry which is preliminary data.</text>
</comment>
<proteinExistence type="predicted"/>
<evidence type="ECO:0000313" key="2">
    <source>
        <dbReference type="EMBL" id="KAK0737026.1"/>
    </source>
</evidence>
<name>A0AA40BML8_9PEZI</name>
<keyword evidence="3" id="KW-1185">Reference proteome</keyword>
<sequence>MLCLCACAQLCCVQTCADPQNLEPQAVALGKAGQTVALQFQWTAVSHFWKPSLPCAPFLPFPSWTHKLPIDLLDQGFCVGDGSLSTHAGSTSFSKVSSNGKDPAGGISNQRSMVTMALDFVQPEDKARQWIASSCAYGGSARCFPRLAGQEHPRVSDIAR</sequence>
<feature type="signal peptide" evidence="1">
    <location>
        <begin position="1"/>
        <end position="17"/>
    </location>
</feature>
<dbReference type="AlphaFoldDB" id="A0AA40BML8"/>
<dbReference type="EMBL" id="JAUKTV010000005">
    <property type="protein sequence ID" value="KAK0737026.1"/>
    <property type="molecule type" value="Genomic_DNA"/>
</dbReference>
<gene>
    <name evidence="2" type="ORF">B0T21DRAFT_347436</name>
</gene>
<accession>A0AA40BML8</accession>